<accession>A0A9P6MQD3</accession>
<organism evidence="3 4">
    <name type="scientific">Entomortierella chlamydospora</name>
    <dbReference type="NCBI Taxonomy" id="101097"/>
    <lineage>
        <taxon>Eukaryota</taxon>
        <taxon>Fungi</taxon>
        <taxon>Fungi incertae sedis</taxon>
        <taxon>Mucoromycota</taxon>
        <taxon>Mortierellomycotina</taxon>
        <taxon>Mortierellomycetes</taxon>
        <taxon>Mortierellales</taxon>
        <taxon>Mortierellaceae</taxon>
        <taxon>Entomortierella</taxon>
    </lineage>
</organism>
<proteinExistence type="predicted"/>
<dbReference type="EMBL" id="JAAAID010001482">
    <property type="protein sequence ID" value="KAG0009840.1"/>
    <property type="molecule type" value="Genomic_DNA"/>
</dbReference>
<feature type="coiled-coil region" evidence="1">
    <location>
        <begin position="54"/>
        <end position="84"/>
    </location>
</feature>
<keyword evidence="1" id="KW-0175">Coiled coil</keyword>
<protein>
    <submittedName>
        <fullName evidence="3">Uncharacterized protein</fullName>
    </submittedName>
</protein>
<comment type="caution">
    <text evidence="3">The sequence shown here is derived from an EMBL/GenBank/DDBJ whole genome shotgun (WGS) entry which is preliminary data.</text>
</comment>
<feature type="region of interest" description="Disordered" evidence="2">
    <location>
        <begin position="1"/>
        <end position="24"/>
    </location>
</feature>
<evidence type="ECO:0000313" key="4">
    <source>
        <dbReference type="Proteomes" id="UP000703661"/>
    </source>
</evidence>
<evidence type="ECO:0000256" key="1">
    <source>
        <dbReference type="SAM" id="Coils"/>
    </source>
</evidence>
<name>A0A9P6MQD3_9FUNG</name>
<keyword evidence="4" id="KW-1185">Reference proteome</keyword>
<dbReference type="AlphaFoldDB" id="A0A9P6MQD3"/>
<feature type="compositionally biased region" description="Low complexity" evidence="2">
    <location>
        <begin position="1"/>
        <end position="23"/>
    </location>
</feature>
<sequence>MSSDNNNSSSNSNNFDNDTDNNSKMQSAFGDYLPAAFIAHTADTLNMIHLMRVANGEEKKRKQAEEAVRDFEEEKAELAALLTTMKATSERLKDPCGLSRIKFFKQRAKELNFDVVEFANKGA</sequence>
<gene>
    <name evidence="3" type="ORF">BGZ80_002006</name>
</gene>
<reference evidence="3" key="1">
    <citation type="journal article" date="2020" name="Fungal Divers.">
        <title>Resolving the Mortierellaceae phylogeny through synthesis of multi-gene phylogenetics and phylogenomics.</title>
        <authorList>
            <person name="Vandepol N."/>
            <person name="Liber J."/>
            <person name="Desiro A."/>
            <person name="Na H."/>
            <person name="Kennedy M."/>
            <person name="Barry K."/>
            <person name="Grigoriev I.V."/>
            <person name="Miller A.N."/>
            <person name="O'Donnell K."/>
            <person name="Stajich J.E."/>
            <person name="Bonito G."/>
        </authorList>
    </citation>
    <scope>NUCLEOTIDE SEQUENCE</scope>
    <source>
        <strain evidence="3">NRRL 2769</strain>
    </source>
</reference>
<evidence type="ECO:0000256" key="2">
    <source>
        <dbReference type="SAM" id="MobiDB-lite"/>
    </source>
</evidence>
<evidence type="ECO:0000313" key="3">
    <source>
        <dbReference type="EMBL" id="KAG0009840.1"/>
    </source>
</evidence>
<dbReference type="Proteomes" id="UP000703661">
    <property type="component" value="Unassembled WGS sequence"/>
</dbReference>